<proteinExistence type="predicted"/>
<dbReference type="InterPro" id="IPR011333">
    <property type="entry name" value="SKP1/BTB/POZ_sf"/>
</dbReference>
<dbReference type="PROSITE" id="PS50097">
    <property type="entry name" value="BTB"/>
    <property type="match status" value="1"/>
</dbReference>
<dbReference type="InterPro" id="IPR000210">
    <property type="entry name" value="BTB/POZ_dom"/>
</dbReference>
<dbReference type="PANTHER" id="PTHR47843:SF2">
    <property type="entry name" value="BTB DOMAIN-CONTAINING PROTEIN"/>
    <property type="match status" value="1"/>
</dbReference>
<dbReference type="Pfam" id="PF00651">
    <property type="entry name" value="BTB"/>
    <property type="match status" value="1"/>
</dbReference>
<dbReference type="AlphaFoldDB" id="A0A9P4UJE0"/>
<dbReference type="Gene3D" id="3.30.710.10">
    <property type="entry name" value="Potassium Channel Kv1.1, Chain A"/>
    <property type="match status" value="1"/>
</dbReference>
<evidence type="ECO:0000313" key="3">
    <source>
        <dbReference type="Proteomes" id="UP000799441"/>
    </source>
</evidence>
<name>A0A9P4UJE0_9PEZI</name>
<evidence type="ECO:0000259" key="1">
    <source>
        <dbReference type="PROSITE" id="PS50097"/>
    </source>
</evidence>
<keyword evidence="3" id="KW-1185">Reference proteome</keyword>
<dbReference type="OrthoDB" id="194443at2759"/>
<feature type="non-terminal residue" evidence="2">
    <location>
        <position position="1"/>
    </location>
</feature>
<dbReference type="EMBL" id="MU003835">
    <property type="protein sequence ID" value="KAF2717852.1"/>
    <property type="molecule type" value="Genomic_DNA"/>
</dbReference>
<dbReference type="PANTHER" id="PTHR47843">
    <property type="entry name" value="BTB DOMAIN-CONTAINING PROTEIN-RELATED"/>
    <property type="match status" value="1"/>
</dbReference>
<sequence>QFLVHKELLTAASPFFAAALNGTFAEGLDQTVRLPEEKPDIFEWFLQWLYTGSLTMPADGIVSEAQIDGDLRNSHGSPKYFLLLDLYALSDRLLTTPLSNHIVSTLARLSESTNSVPTPSDTWILYDNIRDSSPLRALVLDLFAYKKTDRLLETHKDEWHPRFLRELVVKLKRPGPEAIERHTLQAWRPSQWSSSKGCESCREVLKPSVAHEKCAVCDKAFCVTCVRRCAQEGIIMPSDTSGCKPWMGTKTCSRYHEHADGEMC</sequence>
<dbReference type="SUPFAM" id="SSF54695">
    <property type="entry name" value="POZ domain"/>
    <property type="match status" value="1"/>
</dbReference>
<dbReference type="Proteomes" id="UP000799441">
    <property type="component" value="Unassembled WGS sequence"/>
</dbReference>
<comment type="caution">
    <text evidence="2">The sequence shown here is derived from an EMBL/GenBank/DDBJ whole genome shotgun (WGS) entry which is preliminary data.</text>
</comment>
<reference evidence="2" key="1">
    <citation type="journal article" date="2020" name="Stud. Mycol.">
        <title>101 Dothideomycetes genomes: a test case for predicting lifestyles and emergence of pathogens.</title>
        <authorList>
            <person name="Haridas S."/>
            <person name="Albert R."/>
            <person name="Binder M."/>
            <person name="Bloem J."/>
            <person name="Labutti K."/>
            <person name="Salamov A."/>
            <person name="Andreopoulos B."/>
            <person name="Baker S."/>
            <person name="Barry K."/>
            <person name="Bills G."/>
            <person name="Bluhm B."/>
            <person name="Cannon C."/>
            <person name="Castanera R."/>
            <person name="Culley D."/>
            <person name="Daum C."/>
            <person name="Ezra D."/>
            <person name="Gonzalez J."/>
            <person name="Henrissat B."/>
            <person name="Kuo A."/>
            <person name="Liang C."/>
            <person name="Lipzen A."/>
            <person name="Lutzoni F."/>
            <person name="Magnuson J."/>
            <person name="Mondo S."/>
            <person name="Nolan M."/>
            <person name="Ohm R."/>
            <person name="Pangilinan J."/>
            <person name="Park H.-J."/>
            <person name="Ramirez L."/>
            <person name="Alfaro M."/>
            <person name="Sun H."/>
            <person name="Tritt A."/>
            <person name="Yoshinaga Y."/>
            <person name="Zwiers L.-H."/>
            <person name="Turgeon B."/>
            <person name="Goodwin S."/>
            <person name="Spatafora J."/>
            <person name="Crous P."/>
            <person name="Grigoriev I."/>
        </authorList>
    </citation>
    <scope>NUCLEOTIDE SEQUENCE</scope>
    <source>
        <strain evidence="2">CBS 116435</strain>
    </source>
</reference>
<feature type="non-terminal residue" evidence="2">
    <location>
        <position position="264"/>
    </location>
</feature>
<feature type="domain" description="BTB" evidence="1">
    <location>
        <begin position="1"/>
        <end position="58"/>
    </location>
</feature>
<accession>A0A9P4UJE0</accession>
<dbReference type="CDD" id="cd18186">
    <property type="entry name" value="BTB_POZ_ZBTB_KLHL-like"/>
    <property type="match status" value="1"/>
</dbReference>
<evidence type="ECO:0000313" key="2">
    <source>
        <dbReference type="EMBL" id="KAF2717852.1"/>
    </source>
</evidence>
<protein>
    <recommendedName>
        <fullName evidence="1">BTB domain-containing protein</fullName>
    </recommendedName>
</protein>
<organism evidence="2 3">
    <name type="scientific">Polychaeton citri CBS 116435</name>
    <dbReference type="NCBI Taxonomy" id="1314669"/>
    <lineage>
        <taxon>Eukaryota</taxon>
        <taxon>Fungi</taxon>
        <taxon>Dikarya</taxon>
        <taxon>Ascomycota</taxon>
        <taxon>Pezizomycotina</taxon>
        <taxon>Dothideomycetes</taxon>
        <taxon>Dothideomycetidae</taxon>
        <taxon>Capnodiales</taxon>
        <taxon>Capnodiaceae</taxon>
        <taxon>Polychaeton</taxon>
    </lineage>
</organism>
<gene>
    <name evidence="2" type="ORF">K431DRAFT_206210</name>
</gene>